<dbReference type="AlphaFoldDB" id="A0A3N4GSN0"/>
<keyword evidence="2" id="KW-1185">Reference proteome</keyword>
<comment type="caution">
    <text evidence="1">The sequence shown here is derived from an EMBL/GenBank/DDBJ whole genome shotgun (WGS) entry which is preliminary data.</text>
</comment>
<name>A0A3N4GSN0_9ACTN</name>
<accession>A0A3N4GSN0</accession>
<dbReference type="Proteomes" id="UP000267536">
    <property type="component" value="Unassembled WGS sequence"/>
</dbReference>
<gene>
    <name evidence="1" type="ORF">EF294_03540</name>
</gene>
<organism evidence="1 2">
    <name type="scientific">Gordonia oryzae</name>
    <dbReference type="NCBI Taxonomy" id="2487349"/>
    <lineage>
        <taxon>Bacteria</taxon>
        <taxon>Bacillati</taxon>
        <taxon>Actinomycetota</taxon>
        <taxon>Actinomycetes</taxon>
        <taxon>Mycobacteriales</taxon>
        <taxon>Gordoniaceae</taxon>
        <taxon>Gordonia</taxon>
    </lineage>
</organism>
<protein>
    <submittedName>
        <fullName evidence="1">Uncharacterized protein</fullName>
    </submittedName>
</protein>
<evidence type="ECO:0000313" key="2">
    <source>
        <dbReference type="Proteomes" id="UP000267536"/>
    </source>
</evidence>
<sequence>MTTESAAAEWLAQQRRRTDATEHVARLLANNAQLRPLKGIPMSDPVANASQLGDAQSTWGKTPRQLAAQYNADQSDWGRVSIERAALLAGNTQLSWSPYANGNTTKFDVEALIRATDARSDAMYVEAGAAFGDPDSISRLTAAAAAGNARAIACCKHLGLTYGSAS</sequence>
<evidence type="ECO:0000313" key="1">
    <source>
        <dbReference type="EMBL" id="RPA65822.1"/>
    </source>
</evidence>
<dbReference type="RefSeq" id="WP_123925660.1">
    <property type="nucleotide sequence ID" value="NZ_JBPSDP010000012.1"/>
</dbReference>
<reference evidence="1 2" key="1">
    <citation type="submission" date="2018-11" db="EMBL/GenBank/DDBJ databases">
        <title>Draft genome sequence of Gordonia sp. RS15-1S isolated from rice stems.</title>
        <authorList>
            <person name="Muangham S."/>
        </authorList>
    </citation>
    <scope>NUCLEOTIDE SEQUENCE [LARGE SCALE GENOMIC DNA]</scope>
    <source>
        <strain evidence="1 2">RS15-1S</strain>
    </source>
</reference>
<proteinExistence type="predicted"/>
<dbReference type="EMBL" id="RKMH01000002">
    <property type="protein sequence ID" value="RPA65822.1"/>
    <property type="molecule type" value="Genomic_DNA"/>
</dbReference>